<name>A0AAV8X2X9_9CUCU</name>
<reference evidence="2" key="1">
    <citation type="journal article" date="2023" name="Insect Mol. Biol.">
        <title>Genome sequencing provides insights into the evolution of gene families encoding plant cell wall-degrading enzymes in longhorned beetles.</title>
        <authorList>
            <person name="Shin N.R."/>
            <person name="Okamura Y."/>
            <person name="Kirsch R."/>
            <person name="Pauchet Y."/>
        </authorList>
    </citation>
    <scope>NUCLEOTIDE SEQUENCE</scope>
    <source>
        <strain evidence="2">AMC_N1</strain>
    </source>
</reference>
<evidence type="ECO:0000259" key="1">
    <source>
        <dbReference type="Pfam" id="PF13843"/>
    </source>
</evidence>
<dbReference type="Proteomes" id="UP001162162">
    <property type="component" value="Unassembled WGS sequence"/>
</dbReference>
<gene>
    <name evidence="2" type="ORF">NQ318_012844</name>
</gene>
<proteinExistence type="predicted"/>
<evidence type="ECO:0000313" key="2">
    <source>
        <dbReference type="EMBL" id="KAJ8932917.1"/>
    </source>
</evidence>
<dbReference type="PANTHER" id="PTHR47055:SF3">
    <property type="entry name" value="PHORBOL-ESTER_DAG-TYPE DOMAIN-CONTAINING PROTEIN"/>
    <property type="match status" value="1"/>
</dbReference>
<protein>
    <recommendedName>
        <fullName evidence="1">PiggyBac transposable element-derived protein domain-containing protein</fullName>
    </recommendedName>
</protein>
<feature type="non-terminal residue" evidence="2">
    <location>
        <position position="281"/>
    </location>
</feature>
<keyword evidence="3" id="KW-1185">Reference proteome</keyword>
<dbReference type="PANTHER" id="PTHR47055">
    <property type="entry name" value="DDE_TNP_1_7 DOMAIN-CONTAINING PROTEIN"/>
    <property type="match status" value="1"/>
</dbReference>
<comment type="caution">
    <text evidence="2">The sequence shown here is derived from an EMBL/GenBank/DDBJ whole genome shotgun (WGS) entry which is preliminary data.</text>
</comment>
<dbReference type="Pfam" id="PF13843">
    <property type="entry name" value="DDE_Tnp_1_7"/>
    <property type="match status" value="1"/>
</dbReference>
<dbReference type="InterPro" id="IPR029526">
    <property type="entry name" value="PGBD"/>
</dbReference>
<accession>A0AAV8X2X9</accession>
<feature type="domain" description="PiggyBac transposable element-derived protein" evidence="1">
    <location>
        <begin position="150"/>
        <end position="280"/>
    </location>
</feature>
<evidence type="ECO:0000313" key="3">
    <source>
        <dbReference type="Proteomes" id="UP001162162"/>
    </source>
</evidence>
<organism evidence="2 3">
    <name type="scientific">Aromia moschata</name>
    <dbReference type="NCBI Taxonomy" id="1265417"/>
    <lineage>
        <taxon>Eukaryota</taxon>
        <taxon>Metazoa</taxon>
        <taxon>Ecdysozoa</taxon>
        <taxon>Arthropoda</taxon>
        <taxon>Hexapoda</taxon>
        <taxon>Insecta</taxon>
        <taxon>Pterygota</taxon>
        <taxon>Neoptera</taxon>
        <taxon>Endopterygota</taxon>
        <taxon>Coleoptera</taxon>
        <taxon>Polyphaga</taxon>
        <taxon>Cucujiformia</taxon>
        <taxon>Chrysomeloidea</taxon>
        <taxon>Cerambycidae</taxon>
        <taxon>Cerambycinae</taxon>
        <taxon>Callichromatini</taxon>
        <taxon>Aromia</taxon>
    </lineage>
</organism>
<dbReference type="AlphaFoldDB" id="A0AAV8X2X9"/>
<dbReference type="GO" id="GO:0043565">
    <property type="term" value="F:sequence-specific DNA binding"/>
    <property type="evidence" value="ECO:0007669"/>
    <property type="project" value="TreeGrafter"/>
</dbReference>
<dbReference type="InterPro" id="IPR052638">
    <property type="entry name" value="PiggyBac_TE-derived"/>
</dbReference>
<sequence length="281" mass="32556">MDEHIYLVKIICEEDDYLFPQEINIALLPPINSVEDLTDEDSGDEEYLNINNLPGSQLLAPAEIMTTDTDVDEDAGNATAVGLNLTASRKIVSADHWDAGDGIPFESFPSDIKWATMYKVESQLPSETELFLRFFNEEKYILFCYRCNPLLSGYLPVPRRRMFWEQRKDTQNILVADALSRDRFEFIMQNLHCCDNDQLDPSDKFTKVRPLFDKLNKIFQEYAPYWEQHSVDESIIPYFGKHGCKQFTRGNPIRYGYKIWMGATSTGYALWTEPYHRANGK</sequence>
<dbReference type="EMBL" id="JAPWTK010001337">
    <property type="protein sequence ID" value="KAJ8932917.1"/>
    <property type="molecule type" value="Genomic_DNA"/>
</dbReference>